<reference evidence="1 2" key="2">
    <citation type="submission" date="2018-11" db="EMBL/GenBank/DDBJ databases">
        <authorList>
            <consortium name="Pathogen Informatics"/>
        </authorList>
    </citation>
    <scope>NUCLEOTIDE SEQUENCE [LARGE SCALE GENOMIC DNA]</scope>
</reference>
<dbReference type="AlphaFoldDB" id="A0A183HXN3"/>
<name>A0A183HXN3_9BILA</name>
<organism evidence="3">
    <name type="scientific">Onchocerca flexuosa</name>
    <dbReference type="NCBI Taxonomy" id="387005"/>
    <lineage>
        <taxon>Eukaryota</taxon>
        <taxon>Metazoa</taxon>
        <taxon>Ecdysozoa</taxon>
        <taxon>Nematoda</taxon>
        <taxon>Chromadorea</taxon>
        <taxon>Rhabditida</taxon>
        <taxon>Spirurina</taxon>
        <taxon>Spiruromorpha</taxon>
        <taxon>Filarioidea</taxon>
        <taxon>Onchocercidae</taxon>
        <taxon>Onchocerca</taxon>
    </lineage>
</organism>
<dbReference type="Proteomes" id="UP000267606">
    <property type="component" value="Unassembled WGS sequence"/>
</dbReference>
<evidence type="ECO:0000313" key="3">
    <source>
        <dbReference type="WBParaSite" id="OFLC_0001224601-mRNA-1"/>
    </source>
</evidence>
<protein>
    <submittedName>
        <fullName evidence="3">ENTH domain-containing protein</fullName>
    </submittedName>
</protein>
<reference evidence="3" key="1">
    <citation type="submission" date="2016-06" db="UniProtKB">
        <authorList>
            <consortium name="WormBaseParasite"/>
        </authorList>
    </citation>
    <scope>IDENTIFICATION</scope>
</reference>
<evidence type="ECO:0000313" key="1">
    <source>
        <dbReference type="EMBL" id="VDO83165.1"/>
    </source>
</evidence>
<evidence type="ECO:0000313" key="2">
    <source>
        <dbReference type="Proteomes" id="UP000267606"/>
    </source>
</evidence>
<dbReference type="EMBL" id="UZAJ01018770">
    <property type="protein sequence ID" value="VDO83165.1"/>
    <property type="molecule type" value="Genomic_DNA"/>
</dbReference>
<sequence length="69" mass="7820">MLEAVKATISKVSYDWGSLSLCIQCIHALVNEVRMKKTALSNMEQLGTINKTRKKLDKKEQAEVYLSSF</sequence>
<dbReference type="WBParaSite" id="OFLC_0001224601-mRNA-1">
    <property type="protein sequence ID" value="OFLC_0001224601-mRNA-1"/>
    <property type="gene ID" value="OFLC_0001224601"/>
</dbReference>
<keyword evidence="2" id="KW-1185">Reference proteome</keyword>
<proteinExistence type="predicted"/>
<gene>
    <name evidence="1" type="ORF">OFLC_LOCUS12245</name>
</gene>
<accession>A0A183HXN3</accession>